<dbReference type="EC" id="3.4.21.-" evidence="6"/>
<dbReference type="Gene3D" id="2.40.10.10">
    <property type="entry name" value="Trypsin-like serine proteases"/>
    <property type="match status" value="2"/>
</dbReference>
<protein>
    <recommendedName>
        <fullName evidence="6">Serine protease</fullName>
        <ecNumber evidence="6">3.4.21.-</ecNumber>
    </recommendedName>
</protein>
<dbReference type="InterPro" id="IPR025282">
    <property type="entry name" value="DUF4214"/>
</dbReference>
<dbReference type="RefSeq" id="WP_238979024.1">
    <property type="nucleotide sequence ID" value="NZ_JABFUC010000021.1"/>
</dbReference>
<dbReference type="PRINTS" id="PR00839">
    <property type="entry name" value="V8PROTEASE"/>
</dbReference>
<keyword evidence="2 6" id="KW-0645">Protease</keyword>
<evidence type="ECO:0000256" key="3">
    <source>
        <dbReference type="ARBA" id="ARBA00022729"/>
    </source>
</evidence>
<name>A0ABS9PE92_9GAMM</name>
<reference evidence="8 9" key="1">
    <citation type="submission" date="2020-05" db="EMBL/GenBank/DDBJ databases">
        <title>Comparative genomic analysis of denitrifying bacteria from Halomonas genus.</title>
        <authorList>
            <person name="Wang L."/>
            <person name="Shao Z."/>
        </authorList>
    </citation>
    <scope>NUCLEOTIDE SEQUENCE [LARGE SCALE GENOMIC DNA]</scope>
    <source>
        <strain evidence="8 9">A4</strain>
    </source>
</reference>
<feature type="domain" description="DUF4214" evidence="7">
    <location>
        <begin position="424"/>
        <end position="468"/>
    </location>
</feature>
<evidence type="ECO:0000256" key="1">
    <source>
        <dbReference type="ARBA" id="ARBA00008764"/>
    </source>
</evidence>
<keyword evidence="4 6" id="KW-0378">Hydrolase</keyword>
<dbReference type="PANTHER" id="PTHR15462">
    <property type="entry name" value="SERINE PROTEASE"/>
    <property type="match status" value="1"/>
</dbReference>
<evidence type="ECO:0000256" key="6">
    <source>
        <dbReference type="RuleBase" id="RU004296"/>
    </source>
</evidence>
<evidence type="ECO:0000256" key="5">
    <source>
        <dbReference type="ARBA" id="ARBA00022825"/>
    </source>
</evidence>
<evidence type="ECO:0000259" key="7">
    <source>
        <dbReference type="Pfam" id="PF13946"/>
    </source>
</evidence>
<proteinExistence type="inferred from homology"/>
<dbReference type="Gene3D" id="1.10.3130.20">
    <property type="entry name" value="Phycobilisome linker domain"/>
    <property type="match status" value="2"/>
</dbReference>
<dbReference type="InterPro" id="IPR009003">
    <property type="entry name" value="Peptidase_S1_PA"/>
</dbReference>
<comment type="similarity">
    <text evidence="1 6">Belongs to the peptidase S1B family.</text>
</comment>
<dbReference type="PANTHER" id="PTHR15462:SF8">
    <property type="entry name" value="SERINE PROTEASE"/>
    <property type="match status" value="1"/>
</dbReference>
<dbReference type="InterPro" id="IPR038255">
    <property type="entry name" value="PBS_linker_sf"/>
</dbReference>
<gene>
    <name evidence="8" type="ORF">HOP52_18575</name>
</gene>
<feature type="domain" description="DUF4214" evidence="7">
    <location>
        <begin position="475"/>
        <end position="525"/>
    </location>
</feature>
<dbReference type="InterPro" id="IPR050966">
    <property type="entry name" value="Glutamyl_endopeptidase"/>
</dbReference>
<evidence type="ECO:0000256" key="2">
    <source>
        <dbReference type="ARBA" id="ARBA00022670"/>
    </source>
</evidence>
<sequence>MFNVDEHANFPFSAVTYVEATFPDGTRVSGAGAVVGVNDVLTAAHLVYSPENGGLAEQVTVYPGHDGRIDPADGYLAGYAEYYQLEPAESGKLTIQESQDDLALLGFDTSLGLETGWFALGPYAAGETYHVAGYPGQYADANGPRLSQDSGWVGDNARYGVLDIESLDIGPGSSGGPVWYDDNGQPVLVGVVSTSAWAVSVQAQYETLQAWIAGNDHLLPPEVSNSAVPDEADGALATFMARLAAEGWELPSELSEEIVQTETFFAYADLESVIDPVVRLYTGMLGRAPDREGAEYWVGQLNGGHSLLDLAEGFLTSSEFALQLAQRGGGDAALVETLYQHVLDRAPDPQGLDYWLGELESGRLEPVDLVLAFTASDEYATSSHSLVQGAKLMLWGTNLERLDPAGLGFDVASFESARESAEAVVRLYSGMLDRMPDSEGFAYWRGELEEGVSLTDIAGAFFMSDEFLGGMLEPTAEKAIEALYQSVLDRAPDEPGYAYWLAEMQGGDFGFGDLALSFTESAEFIDASRGRVDDYMLEHYHGGLVGEPLPLDEYLFG</sequence>
<feature type="domain" description="DUF4214" evidence="7">
    <location>
        <begin position="311"/>
        <end position="381"/>
    </location>
</feature>
<organism evidence="8 9">
    <name type="scientific">Billgrantia campisalis</name>
    <dbReference type="NCBI Taxonomy" id="74661"/>
    <lineage>
        <taxon>Bacteria</taxon>
        <taxon>Pseudomonadati</taxon>
        <taxon>Pseudomonadota</taxon>
        <taxon>Gammaproteobacteria</taxon>
        <taxon>Oceanospirillales</taxon>
        <taxon>Halomonadaceae</taxon>
        <taxon>Billgrantia</taxon>
    </lineage>
</organism>
<keyword evidence="5 6" id="KW-0720">Serine protease</keyword>
<comment type="caution">
    <text evidence="8">The sequence shown here is derived from an EMBL/GenBank/DDBJ whole genome shotgun (WGS) entry which is preliminary data.</text>
</comment>
<dbReference type="EMBL" id="JABFUC010000021">
    <property type="protein sequence ID" value="MCG6659759.1"/>
    <property type="molecule type" value="Genomic_DNA"/>
</dbReference>
<dbReference type="Pfam" id="PF13365">
    <property type="entry name" value="Trypsin_2"/>
    <property type="match status" value="1"/>
</dbReference>
<accession>A0ABS9PE92</accession>
<keyword evidence="3" id="KW-0732">Signal</keyword>
<dbReference type="InterPro" id="IPR008256">
    <property type="entry name" value="Peptidase_S1B"/>
</dbReference>
<keyword evidence="9" id="KW-1185">Reference proteome</keyword>
<evidence type="ECO:0000313" key="8">
    <source>
        <dbReference type="EMBL" id="MCG6659759.1"/>
    </source>
</evidence>
<dbReference type="SUPFAM" id="SSF50494">
    <property type="entry name" value="Trypsin-like serine proteases"/>
    <property type="match status" value="1"/>
</dbReference>
<dbReference type="Proteomes" id="UP000814385">
    <property type="component" value="Unassembled WGS sequence"/>
</dbReference>
<dbReference type="Pfam" id="PF13946">
    <property type="entry name" value="DUF4214"/>
    <property type="match status" value="3"/>
</dbReference>
<evidence type="ECO:0000256" key="4">
    <source>
        <dbReference type="ARBA" id="ARBA00022801"/>
    </source>
</evidence>
<dbReference type="InterPro" id="IPR043504">
    <property type="entry name" value="Peptidase_S1_PA_chymotrypsin"/>
</dbReference>
<evidence type="ECO:0000313" key="9">
    <source>
        <dbReference type="Proteomes" id="UP000814385"/>
    </source>
</evidence>